<dbReference type="OrthoDB" id="407146at2759"/>
<dbReference type="RefSeq" id="XP_016645169.1">
    <property type="nucleotide sequence ID" value="XM_016785291.1"/>
</dbReference>
<dbReference type="EMBL" id="JOWA01000085">
    <property type="protein sequence ID" value="KEZ45370.1"/>
    <property type="molecule type" value="Genomic_DNA"/>
</dbReference>
<protein>
    <recommendedName>
        <fullName evidence="7">Pyroglutamyl peptidase type I</fullName>
    </recommendedName>
</protein>
<keyword evidence="3" id="KW-0378">Hydrolase</keyword>
<dbReference type="GO" id="GO:0008234">
    <property type="term" value="F:cysteine-type peptidase activity"/>
    <property type="evidence" value="ECO:0007669"/>
    <property type="project" value="UniProtKB-KW"/>
</dbReference>
<dbReference type="GeneID" id="27721266"/>
<dbReference type="InterPro" id="IPR016125">
    <property type="entry name" value="Peptidase_C15-like"/>
</dbReference>
<evidence type="ECO:0000256" key="3">
    <source>
        <dbReference type="ARBA" id="ARBA00022801"/>
    </source>
</evidence>
<dbReference type="KEGG" id="sapo:SAPIO_CDS2194"/>
<dbReference type="InterPro" id="IPR036440">
    <property type="entry name" value="Peptidase_C15-like_sf"/>
</dbReference>
<evidence type="ECO:0000313" key="6">
    <source>
        <dbReference type="Proteomes" id="UP000028545"/>
    </source>
</evidence>
<dbReference type="SUPFAM" id="SSF53182">
    <property type="entry name" value="Pyrrolidone carboxyl peptidase (pyroglutamate aminopeptidase)"/>
    <property type="match status" value="1"/>
</dbReference>
<keyword evidence="2" id="KW-0645">Protease</keyword>
<dbReference type="GO" id="GO:0006508">
    <property type="term" value="P:proteolysis"/>
    <property type="evidence" value="ECO:0007669"/>
    <property type="project" value="UniProtKB-KW"/>
</dbReference>
<dbReference type="AlphaFoldDB" id="A0A084GDF8"/>
<accession>A0A084GDF8</accession>
<dbReference type="Gene3D" id="3.40.630.20">
    <property type="entry name" value="Peptidase C15, pyroglutamyl peptidase I-like"/>
    <property type="match status" value="1"/>
</dbReference>
<dbReference type="Pfam" id="PF01470">
    <property type="entry name" value="Peptidase_C15"/>
    <property type="match status" value="1"/>
</dbReference>
<evidence type="ECO:0000256" key="2">
    <source>
        <dbReference type="ARBA" id="ARBA00022670"/>
    </source>
</evidence>
<proteinExistence type="inferred from homology"/>
<keyword evidence="6" id="KW-1185">Reference proteome</keyword>
<evidence type="ECO:0008006" key="7">
    <source>
        <dbReference type="Google" id="ProtNLM"/>
    </source>
</evidence>
<comment type="similarity">
    <text evidence="1">Belongs to the peptidase C15 family.</text>
</comment>
<reference evidence="5 6" key="1">
    <citation type="journal article" date="2014" name="Genome Announc.">
        <title>Draft genome sequence of the pathogenic fungus Scedosporium apiospermum.</title>
        <authorList>
            <person name="Vandeputte P."/>
            <person name="Ghamrawi S."/>
            <person name="Rechenmann M."/>
            <person name="Iltis A."/>
            <person name="Giraud S."/>
            <person name="Fleury M."/>
            <person name="Thornton C."/>
            <person name="Delhaes L."/>
            <person name="Meyer W."/>
            <person name="Papon N."/>
            <person name="Bouchara J.P."/>
        </authorList>
    </citation>
    <scope>NUCLEOTIDE SEQUENCE [LARGE SCALE GENOMIC DNA]</scope>
    <source>
        <strain evidence="5 6">IHEM 14462</strain>
    </source>
</reference>
<evidence type="ECO:0000256" key="1">
    <source>
        <dbReference type="ARBA" id="ARBA00006641"/>
    </source>
</evidence>
<evidence type="ECO:0000256" key="4">
    <source>
        <dbReference type="ARBA" id="ARBA00022807"/>
    </source>
</evidence>
<dbReference type="Proteomes" id="UP000028545">
    <property type="component" value="Unassembled WGS sequence"/>
</dbReference>
<organism evidence="5 6">
    <name type="scientific">Pseudallescheria apiosperma</name>
    <name type="common">Scedosporium apiospermum</name>
    <dbReference type="NCBI Taxonomy" id="563466"/>
    <lineage>
        <taxon>Eukaryota</taxon>
        <taxon>Fungi</taxon>
        <taxon>Dikarya</taxon>
        <taxon>Ascomycota</taxon>
        <taxon>Pezizomycotina</taxon>
        <taxon>Sordariomycetes</taxon>
        <taxon>Hypocreomycetidae</taxon>
        <taxon>Microascales</taxon>
        <taxon>Microascaceae</taxon>
        <taxon>Scedosporium</taxon>
    </lineage>
</organism>
<gene>
    <name evidence="5" type="ORF">SAPIO_CDS2194</name>
</gene>
<sequence length="239" mass="27296">MPPSGTDSEGLGTSAAPKRNVEVLVTGFGAFGSIKVNPSYEIVSRLPDQISYDDSNGPSITVRAYPEAIKVTYRNVFRLIPEIYTAQFPEVKFFVHVGVNNSTRRFQLERRGRKGPYSEADVEGEKFDDEWENDDNEWGRVPDEIKTEIDVDAIVEKLSRDGQWEVESSNDAGLFLCEFIYFNSMLIARRLRTSQGRQIRGVFLHVPPFLEEKELEKGRDILVEIIKEIVKQEENQEES</sequence>
<dbReference type="PANTHER" id="PTHR23402:SF1">
    <property type="entry name" value="PYROGLUTAMYL-PEPTIDASE I"/>
    <property type="match status" value="1"/>
</dbReference>
<keyword evidence="4" id="KW-0788">Thiol protease</keyword>
<dbReference type="VEuPathDB" id="FungiDB:SAPIO_CDS2194"/>
<dbReference type="PANTHER" id="PTHR23402">
    <property type="entry name" value="PROTEASE FAMILY C15 PYROGLUTAMYL-PEPTIDASE I-RELATED"/>
    <property type="match status" value="1"/>
</dbReference>
<comment type="caution">
    <text evidence="5">The sequence shown here is derived from an EMBL/GenBank/DDBJ whole genome shotgun (WGS) entry which is preliminary data.</text>
</comment>
<dbReference type="HOGENOM" id="CLU_043960_0_0_1"/>
<dbReference type="OMA" id="YLCEWTY"/>
<evidence type="ECO:0000313" key="5">
    <source>
        <dbReference type="EMBL" id="KEZ45370.1"/>
    </source>
</evidence>
<name>A0A084GDF8_PSEDA</name>